<feature type="domain" description="F-box" evidence="1">
    <location>
        <begin position="2"/>
        <end position="42"/>
    </location>
</feature>
<dbReference type="InterPro" id="IPR001810">
    <property type="entry name" value="F-box_dom"/>
</dbReference>
<comment type="caution">
    <text evidence="2">The sequence shown here is derived from an EMBL/GenBank/DDBJ whole genome shotgun (WGS) entry which is preliminary data.</text>
</comment>
<keyword evidence="3" id="KW-1185">Reference proteome</keyword>
<proteinExistence type="predicted"/>
<sequence>MPFPLLELPNELLYKIFGEHFDEDQVSQLFSISLTCKRLHDICLTQYLARFGINHPTETCSFTLRNVTELRPDAISGLRVALFVQSIRHLVCTFDDALPETEASSPATIITTVRRLHSLLLKLKSVNRMTLKFRGRDWNSGSVNVTDALLDLWSSAIGDLLNLALEKSCTYLCMVDGKVMNYAYQFCRSSRGYPLNVLTTSRRTAIRGPDWMFRRVKTGSLTILVDEATTPNELRSLDIQSSMLLLPPLSQWTLSVLTTITSLTISHISLAGHMWTALLPTVAQYASDIEELHVAGCPDITIDDLVEFLALLPKLKILILSDEEQYIPGPSAPVPKLTDLVRVEAPWRILLHIVQGPLPNLKEVRTFPRRTPRRGLDWEGTGAVFRAMRECFREQEIRPVVIIRVRVDKGWLSRAATKPSNGIRMTLRLVKVVEMELLEVKVSVGVLAAWLGSAFDAVREIRVLGRVQSCCGNAEDIEEAVKKEVKLVGRIVVEERAV</sequence>
<evidence type="ECO:0000259" key="1">
    <source>
        <dbReference type="PROSITE" id="PS50181"/>
    </source>
</evidence>
<dbReference type="PROSITE" id="PS50181">
    <property type="entry name" value="FBOX"/>
    <property type="match status" value="1"/>
</dbReference>
<dbReference type="EMBL" id="JAUEPS010000001">
    <property type="protein sequence ID" value="KAK0469961.1"/>
    <property type="molecule type" value="Genomic_DNA"/>
</dbReference>
<protein>
    <recommendedName>
        <fullName evidence="1">F-box domain-containing protein</fullName>
    </recommendedName>
</protein>
<dbReference type="Gene3D" id="3.80.10.10">
    <property type="entry name" value="Ribonuclease Inhibitor"/>
    <property type="match status" value="1"/>
</dbReference>
<dbReference type="SUPFAM" id="SSF52047">
    <property type="entry name" value="RNI-like"/>
    <property type="match status" value="1"/>
</dbReference>
<accession>A0AA39T7J8</accession>
<evidence type="ECO:0000313" key="2">
    <source>
        <dbReference type="EMBL" id="KAK0469961.1"/>
    </source>
</evidence>
<dbReference type="Proteomes" id="UP001175211">
    <property type="component" value="Unassembled WGS sequence"/>
</dbReference>
<organism evidence="2 3">
    <name type="scientific">Armillaria tabescens</name>
    <name type="common">Ringless honey mushroom</name>
    <name type="synonym">Agaricus tabescens</name>
    <dbReference type="NCBI Taxonomy" id="1929756"/>
    <lineage>
        <taxon>Eukaryota</taxon>
        <taxon>Fungi</taxon>
        <taxon>Dikarya</taxon>
        <taxon>Basidiomycota</taxon>
        <taxon>Agaricomycotina</taxon>
        <taxon>Agaricomycetes</taxon>
        <taxon>Agaricomycetidae</taxon>
        <taxon>Agaricales</taxon>
        <taxon>Marasmiineae</taxon>
        <taxon>Physalacriaceae</taxon>
        <taxon>Desarmillaria</taxon>
    </lineage>
</organism>
<dbReference type="RefSeq" id="XP_060339754.1">
    <property type="nucleotide sequence ID" value="XM_060470936.1"/>
</dbReference>
<dbReference type="GeneID" id="85354484"/>
<reference evidence="2" key="1">
    <citation type="submission" date="2023-06" db="EMBL/GenBank/DDBJ databases">
        <authorList>
            <consortium name="Lawrence Berkeley National Laboratory"/>
            <person name="Ahrendt S."/>
            <person name="Sahu N."/>
            <person name="Indic B."/>
            <person name="Wong-Bajracharya J."/>
            <person name="Merenyi Z."/>
            <person name="Ke H.-M."/>
            <person name="Monk M."/>
            <person name="Kocsube S."/>
            <person name="Drula E."/>
            <person name="Lipzen A."/>
            <person name="Balint B."/>
            <person name="Henrissat B."/>
            <person name="Andreopoulos B."/>
            <person name="Martin F.M."/>
            <person name="Harder C.B."/>
            <person name="Rigling D."/>
            <person name="Ford K.L."/>
            <person name="Foster G.D."/>
            <person name="Pangilinan J."/>
            <person name="Papanicolaou A."/>
            <person name="Barry K."/>
            <person name="LaButti K."/>
            <person name="Viragh M."/>
            <person name="Koriabine M."/>
            <person name="Yan M."/>
            <person name="Riley R."/>
            <person name="Champramary S."/>
            <person name="Plett K.L."/>
            <person name="Tsai I.J."/>
            <person name="Slot J."/>
            <person name="Sipos G."/>
            <person name="Plett J."/>
            <person name="Nagy L.G."/>
            <person name="Grigoriev I.V."/>
        </authorList>
    </citation>
    <scope>NUCLEOTIDE SEQUENCE</scope>
    <source>
        <strain evidence="2">CCBAS 213</strain>
    </source>
</reference>
<dbReference type="AlphaFoldDB" id="A0AA39T7J8"/>
<gene>
    <name evidence="2" type="ORF">EV420DRAFT_1497688</name>
</gene>
<dbReference type="Pfam" id="PF12937">
    <property type="entry name" value="F-box-like"/>
    <property type="match status" value="1"/>
</dbReference>
<evidence type="ECO:0000313" key="3">
    <source>
        <dbReference type="Proteomes" id="UP001175211"/>
    </source>
</evidence>
<dbReference type="InterPro" id="IPR032675">
    <property type="entry name" value="LRR_dom_sf"/>
</dbReference>
<name>A0AA39T7J8_ARMTA</name>